<evidence type="ECO:0000313" key="1">
    <source>
        <dbReference type="EMBL" id="SIR88045.1"/>
    </source>
</evidence>
<keyword evidence="2" id="KW-1185">Reference proteome</keyword>
<accession>A0A1N7EJB1</accession>
<organism evidence="1 2">
    <name type="scientific">Haladaptatus litoreus</name>
    <dbReference type="NCBI Taxonomy" id="553468"/>
    <lineage>
        <taxon>Archaea</taxon>
        <taxon>Methanobacteriati</taxon>
        <taxon>Methanobacteriota</taxon>
        <taxon>Stenosarchaea group</taxon>
        <taxon>Halobacteria</taxon>
        <taxon>Halobacteriales</taxon>
        <taxon>Haladaptataceae</taxon>
        <taxon>Haladaptatus</taxon>
    </lineage>
</organism>
<proteinExistence type="predicted"/>
<name>A0A1N7EJB1_9EURY</name>
<evidence type="ECO:0000313" key="2">
    <source>
        <dbReference type="Proteomes" id="UP000186914"/>
    </source>
</evidence>
<reference evidence="2" key="1">
    <citation type="submission" date="2017-01" db="EMBL/GenBank/DDBJ databases">
        <authorList>
            <person name="Varghese N."/>
            <person name="Submissions S."/>
        </authorList>
    </citation>
    <scope>NUCLEOTIDE SEQUENCE [LARGE SCALE GENOMIC DNA]</scope>
    <source>
        <strain evidence="2">CGMCC 1.7737</strain>
    </source>
</reference>
<sequence>MTDRDTVLGLACTDPIQIRTKHRTLTGVVYQCDHHEPELTCRGPEPGEHVLYVATPTHDLYRLQYTYYEDIEHTEATLEHYDLSPSGRYTWLRTGARVGAITNPRGGEQA</sequence>
<protein>
    <submittedName>
        <fullName evidence="1">Uncharacterized protein</fullName>
    </submittedName>
</protein>
<gene>
    <name evidence="1" type="ORF">SAMN05421858_4295</name>
</gene>
<dbReference type="Proteomes" id="UP000186914">
    <property type="component" value="Unassembled WGS sequence"/>
</dbReference>
<dbReference type="OrthoDB" id="246458at2157"/>
<dbReference type="EMBL" id="FTNO01000006">
    <property type="protein sequence ID" value="SIR88045.1"/>
    <property type="molecule type" value="Genomic_DNA"/>
</dbReference>
<dbReference type="AlphaFoldDB" id="A0A1N7EJB1"/>
<dbReference type="RefSeq" id="WP_076432470.1">
    <property type="nucleotide sequence ID" value="NZ_FTNO01000006.1"/>
</dbReference>